<keyword evidence="2" id="KW-1185">Reference proteome</keyword>
<reference evidence="3" key="1">
    <citation type="submission" date="2025-08" db="UniProtKB">
        <authorList>
            <consortium name="RefSeq"/>
        </authorList>
    </citation>
    <scope>IDENTIFICATION</scope>
</reference>
<dbReference type="AlphaFoldDB" id="A0A6P3XBK2"/>
<dbReference type="RefSeq" id="XP_014475670.1">
    <property type="nucleotide sequence ID" value="XM_014620184.1"/>
</dbReference>
<dbReference type="Proteomes" id="UP000515204">
    <property type="component" value="Unplaced"/>
</dbReference>
<dbReference type="GeneID" id="106744991"/>
<dbReference type="OrthoDB" id="6616542at2759"/>
<evidence type="ECO:0000313" key="3">
    <source>
        <dbReference type="RefSeq" id="XP_014475670.1"/>
    </source>
</evidence>
<accession>A0A6P3XBK2</accession>
<sequence length="194" mass="21911">MLRIFMILWLSCWLDLSRARPAKDSTRFSLNIIKNDTKNIWSSTLEQEKQLSSEVLSNFVSIITKPDKPNPSRRSLTSIQTTTPIILFRSMRETVRLENETAQAILERRKPDNVRQALGSFLNPTPIVDGIKEEEKYGNTGDKFIGFSRGIVNAFENLSNFLNTVVDLPVNAAKQTSRGITETLNELGARLIGL</sequence>
<name>A0A6P3XBK2_DINQU</name>
<proteinExistence type="predicted"/>
<protein>
    <submittedName>
        <fullName evidence="3">Uncharacterized protein LOC106744991</fullName>
    </submittedName>
</protein>
<evidence type="ECO:0000313" key="2">
    <source>
        <dbReference type="Proteomes" id="UP000515204"/>
    </source>
</evidence>
<feature type="chain" id="PRO_5027729157" evidence="1">
    <location>
        <begin position="20"/>
        <end position="194"/>
    </location>
</feature>
<dbReference type="KEGG" id="dqu:106744991"/>
<feature type="signal peptide" evidence="1">
    <location>
        <begin position="1"/>
        <end position="19"/>
    </location>
</feature>
<gene>
    <name evidence="3" type="primary">LOC106744991</name>
</gene>
<evidence type="ECO:0000256" key="1">
    <source>
        <dbReference type="SAM" id="SignalP"/>
    </source>
</evidence>
<keyword evidence="1" id="KW-0732">Signal</keyword>
<organism evidence="2 3">
    <name type="scientific">Dinoponera quadriceps</name>
    <name type="common">South American ant</name>
    <dbReference type="NCBI Taxonomy" id="609295"/>
    <lineage>
        <taxon>Eukaryota</taxon>
        <taxon>Metazoa</taxon>
        <taxon>Ecdysozoa</taxon>
        <taxon>Arthropoda</taxon>
        <taxon>Hexapoda</taxon>
        <taxon>Insecta</taxon>
        <taxon>Pterygota</taxon>
        <taxon>Neoptera</taxon>
        <taxon>Endopterygota</taxon>
        <taxon>Hymenoptera</taxon>
        <taxon>Apocrita</taxon>
        <taxon>Aculeata</taxon>
        <taxon>Formicoidea</taxon>
        <taxon>Formicidae</taxon>
        <taxon>Ponerinae</taxon>
        <taxon>Ponerini</taxon>
        <taxon>Dinoponera</taxon>
    </lineage>
</organism>